<comment type="caution">
    <text evidence="2">The sequence shown here is derived from an EMBL/GenBank/DDBJ whole genome shotgun (WGS) entry which is preliminary data.</text>
</comment>
<dbReference type="Proteomes" id="UP000018936">
    <property type="component" value="Unassembled WGS sequence"/>
</dbReference>
<proteinExistence type="predicted"/>
<name>V8NT28_OPHHA</name>
<sequence length="66" mass="7997">MLVQCRLADVIDIYMSDDIAHDFIYPHKPLCLIKTDQQVLWESLGPKGKERERERGRERERERERK</sequence>
<evidence type="ECO:0000313" key="2">
    <source>
        <dbReference type="EMBL" id="ETE65096.1"/>
    </source>
</evidence>
<gene>
    <name evidence="2" type="ORF">L345_09131</name>
</gene>
<accession>V8NT28</accession>
<evidence type="ECO:0000256" key="1">
    <source>
        <dbReference type="SAM" id="MobiDB-lite"/>
    </source>
</evidence>
<protein>
    <submittedName>
        <fullName evidence="2">Uncharacterized protein</fullName>
    </submittedName>
</protein>
<feature type="non-terminal residue" evidence="2">
    <location>
        <position position="1"/>
    </location>
</feature>
<organism evidence="2 3">
    <name type="scientific">Ophiophagus hannah</name>
    <name type="common">King cobra</name>
    <name type="synonym">Naja hannah</name>
    <dbReference type="NCBI Taxonomy" id="8665"/>
    <lineage>
        <taxon>Eukaryota</taxon>
        <taxon>Metazoa</taxon>
        <taxon>Chordata</taxon>
        <taxon>Craniata</taxon>
        <taxon>Vertebrata</taxon>
        <taxon>Euteleostomi</taxon>
        <taxon>Lepidosauria</taxon>
        <taxon>Squamata</taxon>
        <taxon>Bifurcata</taxon>
        <taxon>Unidentata</taxon>
        <taxon>Episquamata</taxon>
        <taxon>Toxicofera</taxon>
        <taxon>Serpentes</taxon>
        <taxon>Colubroidea</taxon>
        <taxon>Elapidae</taxon>
        <taxon>Elapinae</taxon>
        <taxon>Ophiophagus</taxon>
    </lineage>
</organism>
<dbReference type="EMBL" id="AZIM01001989">
    <property type="protein sequence ID" value="ETE65096.1"/>
    <property type="molecule type" value="Genomic_DNA"/>
</dbReference>
<feature type="region of interest" description="Disordered" evidence="1">
    <location>
        <begin position="44"/>
        <end position="66"/>
    </location>
</feature>
<feature type="compositionally biased region" description="Basic and acidic residues" evidence="1">
    <location>
        <begin position="47"/>
        <end position="66"/>
    </location>
</feature>
<reference evidence="2 3" key="1">
    <citation type="journal article" date="2013" name="Proc. Natl. Acad. Sci. U.S.A.">
        <title>The king cobra genome reveals dynamic gene evolution and adaptation in the snake venom system.</title>
        <authorList>
            <person name="Vonk F.J."/>
            <person name="Casewell N.R."/>
            <person name="Henkel C.V."/>
            <person name="Heimberg A.M."/>
            <person name="Jansen H.J."/>
            <person name="McCleary R.J."/>
            <person name="Kerkkamp H.M."/>
            <person name="Vos R.A."/>
            <person name="Guerreiro I."/>
            <person name="Calvete J.J."/>
            <person name="Wuster W."/>
            <person name="Woods A.E."/>
            <person name="Logan J.M."/>
            <person name="Harrison R.A."/>
            <person name="Castoe T.A."/>
            <person name="de Koning A.P."/>
            <person name="Pollock D.D."/>
            <person name="Yandell M."/>
            <person name="Calderon D."/>
            <person name="Renjifo C."/>
            <person name="Currier R.B."/>
            <person name="Salgado D."/>
            <person name="Pla D."/>
            <person name="Sanz L."/>
            <person name="Hyder A.S."/>
            <person name="Ribeiro J.M."/>
            <person name="Arntzen J.W."/>
            <person name="van den Thillart G.E."/>
            <person name="Boetzer M."/>
            <person name="Pirovano W."/>
            <person name="Dirks R.P."/>
            <person name="Spaink H.P."/>
            <person name="Duboule D."/>
            <person name="McGlinn E."/>
            <person name="Kini R.M."/>
            <person name="Richardson M.K."/>
        </authorList>
    </citation>
    <scope>NUCLEOTIDE SEQUENCE</scope>
    <source>
        <tissue evidence="2">Blood</tissue>
    </source>
</reference>
<dbReference type="AlphaFoldDB" id="V8NT28"/>
<evidence type="ECO:0000313" key="3">
    <source>
        <dbReference type="Proteomes" id="UP000018936"/>
    </source>
</evidence>
<keyword evidence="3" id="KW-1185">Reference proteome</keyword>